<dbReference type="Pfam" id="PF04828">
    <property type="entry name" value="GFA"/>
    <property type="match status" value="1"/>
</dbReference>
<dbReference type="EMBL" id="PDEM01000007">
    <property type="protein sequence ID" value="PHZ86503.1"/>
    <property type="molecule type" value="Genomic_DNA"/>
</dbReference>
<evidence type="ECO:0000256" key="2">
    <source>
        <dbReference type="ARBA" id="ARBA00022723"/>
    </source>
</evidence>
<evidence type="ECO:0000259" key="5">
    <source>
        <dbReference type="PROSITE" id="PS51891"/>
    </source>
</evidence>
<dbReference type="PANTHER" id="PTHR33337:SF40">
    <property type="entry name" value="CENP-V_GFA DOMAIN-CONTAINING PROTEIN-RELATED"/>
    <property type="match status" value="1"/>
</dbReference>
<proteinExistence type="inferred from homology"/>
<evidence type="ECO:0000256" key="1">
    <source>
        <dbReference type="ARBA" id="ARBA00005495"/>
    </source>
</evidence>
<protein>
    <submittedName>
        <fullName evidence="6">Aldehyde-activating protein</fullName>
    </submittedName>
</protein>
<dbReference type="InParanoid" id="A0A2G4YW65"/>
<dbReference type="Gene3D" id="3.90.1590.10">
    <property type="entry name" value="glutathione-dependent formaldehyde- activating enzyme (gfa)"/>
    <property type="match status" value="1"/>
</dbReference>
<keyword evidence="2" id="KW-0479">Metal-binding</keyword>
<keyword evidence="7" id="KW-1185">Reference proteome</keyword>
<dbReference type="Proteomes" id="UP000229730">
    <property type="component" value="Unassembled WGS sequence"/>
</dbReference>
<evidence type="ECO:0000313" key="6">
    <source>
        <dbReference type="EMBL" id="PHZ86503.1"/>
    </source>
</evidence>
<organism evidence="6 7">
    <name type="scientific">Paremcibacter congregatus</name>
    <dbReference type="NCBI Taxonomy" id="2043170"/>
    <lineage>
        <taxon>Bacteria</taxon>
        <taxon>Pseudomonadati</taxon>
        <taxon>Pseudomonadota</taxon>
        <taxon>Alphaproteobacteria</taxon>
        <taxon>Emcibacterales</taxon>
        <taxon>Emcibacteraceae</taxon>
        <taxon>Paremcibacter</taxon>
    </lineage>
</organism>
<evidence type="ECO:0000256" key="4">
    <source>
        <dbReference type="ARBA" id="ARBA00023239"/>
    </source>
</evidence>
<gene>
    <name evidence="6" type="ORF">CRD36_01050</name>
</gene>
<dbReference type="InterPro" id="IPR006913">
    <property type="entry name" value="CENP-V/GFA"/>
</dbReference>
<dbReference type="GO" id="GO:0046872">
    <property type="term" value="F:metal ion binding"/>
    <property type="evidence" value="ECO:0007669"/>
    <property type="project" value="UniProtKB-KW"/>
</dbReference>
<dbReference type="InterPro" id="IPR011057">
    <property type="entry name" value="Mss4-like_sf"/>
</dbReference>
<dbReference type="OrthoDB" id="9807246at2"/>
<comment type="similarity">
    <text evidence="1">Belongs to the Gfa family.</text>
</comment>
<dbReference type="SUPFAM" id="SSF51316">
    <property type="entry name" value="Mss4-like"/>
    <property type="match status" value="1"/>
</dbReference>
<dbReference type="AlphaFoldDB" id="A0A2G4YW65"/>
<sequence length="135" mass="15325">MCELIKGKCLCGSVEYEIENKFDQFYICHCEQCRKITGSAYASNLFGDPRQFNIISGSEDIKRFDYNERGFTKAFCTECGSGVPYLNSSGKSIVVPAGTLDAEPVFNDKKIIFYKEKPKWGSENETDSYFDEFPV</sequence>
<dbReference type="PANTHER" id="PTHR33337">
    <property type="entry name" value="GFA DOMAIN-CONTAINING PROTEIN"/>
    <property type="match status" value="1"/>
</dbReference>
<name>A0A2G4YW65_9PROT</name>
<dbReference type="RefSeq" id="WP_099470880.1">
    <property type="nucleotide sequence ID" value="NZ_CP041025.1"/>
</dbReference>
<evidence type="ECO:0000256" key="3">
    <source>
        <dbReference type="ARBA" id="ARBA00022833"/>
    </source>
</evidence>
<keyword evidence="4" id="KW-0456">Lyase</keyword>
<dbReference type="GO" id="GO:0016846">
    <property type="term" value="F:carbon-sulfur lyase activity"/>
    <property type="evidence" value="ECO:0007669"/>
    <property type="project" value="InterPro"/>
</dbReference>
<dbReference type="PROSITE" id="PS51891">
    <property type="entry name" value="CENP_V_GFA"/>
    <property type="match status" value="1"/>
</dbReference>
<feature type="domain" description="CENP-V/GFA" evidence="5">
    <location>
        <begin position="5"/>
        <end position="125"/>
    </location>
</feature>
<reference evidence="6 7" key="1">
    <citation type="submission" date="2017-10" db="EMBL/GenBank/DDBJ databases">
        <title>Frigbacter circumglobatus gen. nov. sp. nov., isolated from sediment cultured in situ.</title>
        <authorList>
            <person name="Zhao Z."/>
        </authorList>
    </citation>
    <scope>NUCLEOTIDE SEQUENCE [LARGE SCALE GENOMIC DNA]</scope>
    <source>
        <strain evidence="6 7">ZYL</strain>
    </source>
</reference>
<comment type="caution">
    <text evidence="6">The sequence shown here is derived from an EMBL/GenBank/DDBJ whole genome shotgun (WGS) entry which is preliminary data.</text>
</comment>
<evidence type="ECO:0000313" key="7">
    <source>
        <dbReference type="Proteomes" id="UP000229730"/>
    </source>
</evidence>
<accession>A0A2G4YW65</accession>
<keyword evidence="3" id="KW-0862">Zinc</keyword>